<feature type="signal peptide" evidence="1">
    <location>
        <begin position="1"/>
        <end position="28"/>
    </location>
</feature>
<evidence type="ECO:0000256" key="1">
    <source>
        <dbReference type="SAM" id="SignalP"/>
    </source>
</evidence>
<accession>A0A5Q5BGP3</accession>
<protein>
    <submittedName>
        <fullName evidence="2">Uncharacterized protein</fullName>
    </submittedName>
</protein>
<gene>
    <name evidence="2" type="ordered locus">Mmcs_1284</name>
</gene>
<sequence length="109" mass="11116" precursor="true">MKRQIGAVAGVVSMAAAGAITLAAPSAAAPPWAMPDVRGMNLQQATDTIKGVTDEKDLTVNSINLTGAPQKQINLTNWIVCSQSPRAGGSIGAKTSIVVGVRRPNSSCS</sequence>
<evidence type="ECO:0000313" key="2">
    <source>
        <dbReference type="EMBL" id="ABG07396.1"/>
    </source>
</evidence>
<dbReference type="KEGG" id="mmc:Mmcs_1284"/>
<feature type="chain" id="PRO_5024431185" evidence="1">
    <location>
        <begin position="29"/>
        <end position="109"/>
    </location>
</feature>
<proteinExistence type="predicted"/>
<name>A0A5Q5BGP3_MYCSS</name>
<dbReference type="Gene3D" id="3.30.10.20">
    <property type="match status" value="1"/>
</dbReference>
<keyword evidence="1" id="KW-0732">Signal</keyword>
<organism evidence="2">
    <name type="scientific">Mycobacterium sp. (strain MCS)</name>
    <dbReference type="NCBI Taxonomy" id="164756"/>
    <lineage>
        <taxon>Bacteria</taxon>
        <taxon>Bacillati</taxon>
        <taxon>Actinomycetota</taxon>
        <taxon>Actinomycetes</taxon>
        <taxon>Mycobacteriales</taxon>
        <taxon>Mycobacteriaceae</taxon>
        <taxon>Mycobacterium</taxon>
    </lineage>
</organism>
<dbReference type="AlphaFoldDB" id="A0A5Q5BGP3"/>
<reference evidence="2" key="1">
    <citation type="submission" date="2006-06" db="EMBL/GenBank/DDBJ databases">
        <title>Complete sequence of chromosome of Mycobacterium sp. MCS.</title>
        <authorList>
            <consortium name="US DOE Joint Genome Institute"/>
            <person name="Copeland A."/>
            <person name="Lucas S."/>
            <person name="Lapidus A."/>
            <person name="Barry K."/>
            <person name="Detter J.C."/>
            <person name="Glavina del Rio T."/>
            <person name="Hammon N."/>
            <person name="Israni S."/>
            <person name="Dalin E."/>
            <person name="Tice H."/>
            <person name="Pitluck S."/>
            <person name="Martinez M."/>
            <person name="Schmutz J."/>
            <person name="Larimer F."/>
            <person name="Land M."/>
            <person name="Hauser L."/>
            <person name="Kyrpides N."/>
            <person name="Kim E."/>
            <person name="Miller C.D."/>
            <person name="Hughes J.E."/>
            <person name="Anderson A.J."/>
            <person name="Sims R.C."/>
            <person name="Richardson P."/>
        </authorList>
    </citation>
    <scope>NUCLEOTIDE SEQUENCE [LARGE SCALE GENOMIC DNA]</scope>
    <source>
        <strain evidence="2">MCS</strain>
    </source>
</reference>
<dbReference type="EMBL" id="CP000384">
    <property type="protein sequence ID" value="ABG07396.1"/>
    <property type="molecule type" value="Genomic_DNA"/>
</dbReference>